<evidence type="ECO:0000313" key="2">
    <source>
        <dbReference type="Proteomes" id="UP001222325"/>
    </source>
</evidence>
<reference evidence="1" key="1">
    <citation type="submission" date="2023-03" db="EMBL/GenBank/DDBJ databases">
        <title>Massive genome expansion in bonnet fungi (Mycena s.s.) driven by repeated elements and novel gene families across ecological guilds.</title>
        <authorList>
            <consortium name="Lawrence Berkeley National Laboratory"/>
            <person name="Harder C.B."/>
            <person name="Miyauchi S."/>
            <person name="Viragh M."/>
            <person name="Kuo A."/>
            <person name="Thoen E."/>
            <person name="Andreopoulos B."/>
            <person name="Lu D."/>
            <person name="Skrede I."/>
            <person name="Drula E."/>
            <person name="Henrissat B."/>
            <person name="Morin E."/>
            <person name="Kohler A."/>
            <person name="Barry K."/>
            <person name="LaButti K."/>
            <person name="Morin E."/>
            <person name="Salamov A."/>
            <person name="Lipzen A."/>
            <person name="Mereny Z."/>
            <person name="Hegedus B."/>
            <person name="Baldrian P."/>
            <person name="Stursova M."/>
            <person name="Weitz H."/>
            <person name="Taylor A."/>
            <person name="Grigoriev I.V."/>
            <person name="Nagy L.G."/>
            <person name="Martin F."/>
            <person name="Kauserud H."/>
        </authorList>
    </citation>
    <scope>NUCLEOTIDE SEQUENCE</scope>
    <source>
        <strain evidence="1">CBHHK173m</strain>
    </source>
</reference>
<dbReference type="EMBL" id="JARJCN010000084">
    <property type="protein sequence ID" value="KAJ7076175.1"/>
    <property type="molecule type" value="Genomic_DNA"/>
</dbReference>
<accession>A0AAD6TQM9</accession>
<sequence>MAGRCAPAVPSGGGRANFFLAKNAPVPGQASSPPVNVKGRTERPFRREFNVGLLRICAVLQYPWYWGRYGPSDAPATGATAMNISRPQLPLKSGALIETCRALWPMVRFGQHPKYSLRGWLGAGGAETWDPQSITGNERGRRFYWTREEAVGKQGGSRGSAATSLPWVILVLSPPDFLGRRLSISTGALPHYLHSITHHPLLLVYHWLRGALQRLVPVGAAVSHALGALTAVVGIGDGGDVSEPLATGAGALESGFVAGGARDWRRTVYDCFSSAALPALGVWDPAPGASAHVAFPGSSHSVLTHSVLVSAARRRYLRSGSSAQAACAPSAVHSLRQSILFVPPLAPVAHSLPPPKALPELRDSAAPSAYAHCCIDLAASGSLAHPSAAACLTAGTLRILGRRLELPDPSSPASFRITAASPMSSIYEISNEIMAPMAVCDFGLAGALLSISNLIEFKSELRCIGLESMSESQHRRLTSLASTGLRRSSLRPPLALFDFNSVTVIAAFVLTATIRFKSSLKRLFDLTAWFDFKFKGFIHRTFELQAPHDLTSNKSLSQLGLSRSIRSTANPRMHLLMFGCEFPPTPDAATWFDYEESSNCVRYTNIPLDINLS</sequence>
<proteinExistence type="predicted"/>
<evidence type="ECO:0000313" key="1">
    <source>
        <dbReference type="EMBL" id="KAJ7076175.1"/>
    </source>
</evidence>
<dbReference type="AlphaFoldDB" id="A0AAD6TQM9"/>
<keyword evidence="2" id="KW-1185">Reference proteome</keyword>
<name>A0AAD6TQM9_9AGAR</name>
<comment type="caution">
    <text evidence="1">The sequence shown here is derived from an EMBL/GenBank/DDBJ whole genome shotgun (WGS) entry which is preliminary data.</text>
</comment>
<protein>
    <submittedName>
        <fullName evidence="1">Uncharacterized protein</fullName>
    </submittedName>
</protein>
<dbReference type="Proteomes" id="UP001222325">
    <property type="component" value="Unassembled WGS sequence"/>
</dbReference>
<organism evidence="1 2">
    <name type="scientific">Mycena belliarum</name>
    <dbReference type="NCBI Taxonomy" id="1033014"/>
    <lineage>
        <taxon>Eukaryota</taxon>
        <taxon>Fungi</taxon>
        <taxon>Dikarya</taxon>
        <taxon>Basidiomycota</taxon>
        <taxon>Agaricomycotina</taxon>
        <taxon>Agaricomycetes</taxon>
        <taxon>Agaricomycetidae</taxon>
        <taxon>Agaricales</taxon>
        <taxon>Marasmiineae</taxon>
        <taxon>Mycenaceae</taxon>
        <taxon>Mycena</taxon>
    </lineage>
</organism>
<gene>
    <name evidence="1" type="ORF">B0H15DRAFT_805745</name>
</gene>